<evidence type="ECO:0000256" key="2">
    <source>
        <dbReference type="ARBA" id="ARBA00022840"/>
    </source>
</evidence>
<dbReference type="PRINTS" id="PR00193">
    <property type="entry name" value="MYOSINHEAVY"/>
</dbReference>
<evidence type="ECO:0000256" key="3">
    <source>
        <dbReference type="ARBA" id="ARBA00023123"/>
    </source>
</evidence>
<comment type="caution">
    <text evidence="6">Lacks conserved residue(s) required for the propagation of feature annotation.</text>
</comment>
<keyword evidence="3 6" id="KW-0518">Myosin</keyword>
<dbReference type="GO" id="GO:0051015">
    <property type="term" value="F:actin filament binding"/>
    <property type="evidence" value="ECO:0007669"/>
    <property type="project" value="TreeGrafter"/>
</dbReference>
<dbReference type="AlphaFoldDB" id="A0A3B5KUY4"/>
<dbReference type="GO" id="GO:0005737">
    <property type="term" value="C:cytoplasm"/>
    <property type="evidence" value="ECO:0007669"/>
    <property type="project" value="TreeGrafter"/>
</dbReference>
<keyword evidence="1 6" id="KW-0547">Nucleotide-binding</keyword>
<dbReference type="PANTHER" id="PTHR13140">
    <property type="entry name" value="MYOSIN"/>
    <property type="match status" value="1"/>
</dbReference>
<keyword evidence="2 6" id="KW-0067">ATP-binding</keyword>
<dbReference type="InterPro" id="IPR027417">
    <property type="entry name" value="P-loop_NTPase"/>
</dbReference>
<dbReference type="GO" id="GO:0016459">
    <property type="term" value="C:myosin complex"/>
    <property type="evidence" value="ECO:0007669"/>
    <property type="project" value="UniProtKB-KW"/>
</dbReference>
<protein>
    <recommendedName>
        <fullName evidence="7">Myosin motor domain-containing protein</fullName>
    </recommendedName>
</protein>
<evidence type="ECO:0000256" key="5">
    <source>
        <dbReference type="ARBA" id="ARBA00023203"/>
    </source>
</evidence>
<dbReference type="Pfam" id="PF00063">
    <property type="entry name" value="Myosin_head"/>
    <property type="match status" value="1"/>
</dbReference>
<name>A0A3B5KUY4_9TELE</name>
<dbReference type="Gene3D" id="1.20.120.720">
    <property type="entry name" value="Myosin VI head, motor domain, U50 subdomain"/>
    <property type="match status" value="1"/>
</dbReference>
<evidence type="ECO:0000256" key="4">
    <source>
        <dbReference type="ARBA" id="ARBA00023175"/>
    </source>
</evidence>
<dbReference type="GO" id="GO:0005902">
    <property type="term" value="C:microvillus"/>
    <property type="evidence" value="ECO:0007669"/>
    <property type="project" value="TreeGrafter"/>
</dbReference>
<dbReference type="GO" id="GO:0000146">
    <property type="term" value="F:microfilament motor activity"/>
    <property type="evidence" value="ECO:0007669"/>
    <property type="project" value="TreeGrafter"/>
</dbReference>
<keyword evidence="5 6" id="KW-0009">Actin-binding</keyword>
<dbReference type="Ensembl" id="ENSXCOT00000001847.1">
    <property type="protein sequence ID" value="ENSXCOP00000001820.1"/>
    <property type="gene ID" value="ENSXCOG00000001476.1"/>
</dbReference>
<dbReference type="GO" id="GO:0006897">
    <property type="term" value="P:endocytosis"/>
    <property type="evidence" value="ECO:0007669"/>
    <property type="project" value="TreeGrafter"/>
</dbReference>
<feature type="domain" description="Myosin motor" evidence="7">
    <location>
        <begin position="23"/>
        <end position="440"/>
    </location>
</feature>
<dbReference type="STRING" id="32473.ENSXCOP00000001820"/>
<dbReference type="GO" id="GO:0030048">
    <property type="term" value="P:actin filament-based movement"/>
    <property type="evidence" value="ECO:0007669"/>
    <property type="project" value="TreeGrafter"/>
</dbReference>
<dbReference type="Gene3D" id="3.40.850.10">
    <property type="entry name" value="Kinesin motor domain"/>
    <property type="match status" value="1"/>
</dbReference>
<feature type="binding site" evidence="6">
    <location>
        <begin position="92"/>
        <end position="99"/>
    </location>
    <ligand>
        <name>ATP</name>
        <dbReference type="ChEBI" id="CHEBI:30616"/>
    </ligand>
</feature>
<evidence type="ECO:0000256" key="1">
    <source>
        <dbReference type="ARBA" id="ARBA00022741"/>
    </source>
</evidence>
<dbReference type="GO" id="GO:0005886">
    <property type="term" value="C:plasma membrane"/>
    <property type="evidence" value="ECO:0007669"/>
    <property type="project" value="TreeGrafter"/>
</dbReference>
<dbReference type="PROSITE" id="PS51456">
    <property type="entry name" value="MYOSIN_MOTOR"/>
    <property type="match status" value="1"/>
</dbReference>
<comment type="similarity">
    <text evidence="6">Belongs to the TRAFAC class myosin-kinesin ATPase superfamily. Myosin family.</text>
</comment>
<dbReference type="SUPFAM" id="SSF52540">
    <property type="entry name" value="P-loop containing nucleoside triphosphate hydrolases"/>
    <property type="match status" value="1"/>
</dbReference>
<reference evidence="8" key="2">
    <citation type="submission" date="2025-09" db="UniProtKB">
        <authorList>
            <consortium name="Ensembl"/>
        </authorList>
    </citation>
    <scope>IDENTIFICATION</scope>
</reference>
<sequence length="440" mass="49615">MQCVTFIKIIYIFYIFVETVSMFEKGRIYTYIGEVVVSVNPYREMDIYGKDAIDAYRGRELYENPPHLYAVSDAAYKAMKRRAKDTCIVISGESGAGKTEASKYIMQYIAAITNPSQRAEVESVKNVLLKSNCVLEAFGNAKTNRNDNSSRFGKYMDINFNFNGDPTGGHINNYLLEKVVILQKNESAFLQLLRGGCEETLKSLHLENDAALYTYTREGAATATSNNDRSSHKAVMSALEVIGFSKEEITTIYQILAAILLLGNVEFGSEGESVQILGQDTVNHISELTATDPDSVAKGLLFRTVATGGGEVIEKGHTEKDACFGRDAFAKALYERLFGWIVSRINSIIEVKNYNPVLHGKNTVIGVLDIYGFEVFDNNSFEQFCINYCNEKLQQLFIELILQQEQEEYQREGITWQHVRKTHTHTHTHTLTHTHRGFNM</sequence>
<keyword evidence="4 6" id="KW-0505">Motor protein</keyword>
<dbReference type="SMART" id="SM00242">
    <property type="entry name" value="MYSc"/>
    <property type="match status" value="1"/>
</dbReference>
<dbReference type="InterPro" id="IPR001609">
    <property type="entry name" value="Myosin_head_motor_dom-like"/>
</dbReference>
<organism evidence="8 9">
    <name type="scientific">Xiphophorus couchianus</name>
    <name type="common">Monterrey platyfish</name>
    <dbReference type="NCBI Taxonomy" id="32473"/>
    <lineage>
        <taxon>Eukaryota</taxon>
        <taxon>Metazoa</taxon>
        <taxon>Chordata</taxon>
        <taxon>Craniata</taxon>
        <taxon>Vertebrata</taxon>
        <taxon>Euteleostomi</taxon>
        <taxon>Actinopterygii</taxon>
        <taxon>Neopterygii</taxon>
        <taxon>Teleostei</taxon>
        <taxon>Neoteleostei</taxon>
        <taxon>Acanthomorphata</taxon>
        <taxon>Ovalentaria</taxon>
        <taxon>Atherinomorphae</taxon>
        <taxon>Cyprinodontiformes</taxon>
        <taxon>Poeciliidae</taxon>
        <taxon>Poeciliinae</taxon>
        <taxon>Xiphophorus</taxon>
    </lineage>
</organism>
<evidence type="ECO:0000313" key="9">
    <source>
        <dbReference type="Proteomes" id="UP000261380"/>
    </source>
</evidence>
<keyword evidence="9" id="KW-1185">Reference proteome</keyword>
<evidence type="ECO:0000313" key="8">
    <source>
        <dbReference type="Ensembl" id="ENSXCOP00000001820.1"/>
    </source>
</evidence>
<dbReference type="Gene3D" id="1.10.10.820">
    <property type="match status" value="1"/>
</dbReference>
<reference evidence="8" key="1">
    <citation type="submission" date="2025-08" db="UniProtKB">
        <authorList>
            <consortium name="Ensembl"/>
        </authorList>
    </citation>
    <scope>IDENTIFICATION</scope>
</reference>
<accession>A0A3B5KUY4</accession>
<dbReference type="GO" id="GO:0005524">
    <property type="term" value="F:ATP binding"/>
    <property type="evidence" value="ECO:0007669"/>
    <property type="project" value="UniProtKB-UniRule"/>
</dbReference>
<evidence type="ECO:0000256" key="6">
    <source>
        <dbReference type="PROSITE-ProRule" id="PRU00782"/>
    </source>
</evidence>
<evidence type="ECO:0000259" key="7">
    <source>
        <dbReference type="PROSITE" id="PS51456"/>
    </source>
</evidence>
<dbReference type="GO" id="GO:0007015">
    <property type="term" value="P:actin filament organization"/>
    <property type="evidence" value="ECO:0007669"/>
    <property type="project" value="TreeGrafter"/>
</dbReference>
<dbReference type="Gene3D" id="1.20.58.530">
    <property type="match status" value="1"/>
</dbReference>
<proteinExistence type="inferred from homology"/>
<dbReference type="GeneTree" id="ENSGT00940000158053"/>
<dbReference type="Proteomes" id="UP000261380">
    <property type="component" value="Unplaced"/>
</dbReference>
<dbReference type="PANTHER" id="PTHR13140:SF381">
    <property type="entry name" value="UNCONVENTIONAL MYOSIN-IG"/>
    <property type="match status" value="1"/>
</dbReference>
<dbReference type="InterPro" id="IPR036961">
    <property type="entry name" value="Kinesin_motor_dom_sf"/>
</dbReference>